<feature type="coiled-coil region" evidence="1">
    <location>
        <begin position="20"/>
        <end position="54"/>
    </location>
</feature>
<gene>
    <name evidence="2" type="ORF">PPRIM_AZ9-3.1.T0670105</name>
</gene>
<dbReference type="EMBL" id="CAJJDM010000070">
    <property type="protein sequence ID" value="CAD8082140.1"/>
    <property type="molecule type" value="Genomic_DNA"/>
</dbReference>
<accession>A0A8S1MPH5</accession>
<protein>
    <submittedName>
        <fullName evidence="2">Uncharacterized protein</fullName>
    </submittedName>
</protein>
<organism evidence="2 3">
    <name type="scientific">Paramecium primaurelia</name>
    <dbReference type="NCBI Taxonomy" id="5886"/>
    <lineage>
        <taxon>Eukaryota</taxon>
        <taxon>Sar</taxon>
        <taxon>Alveolata</taxon>
        <taxon>Ciliophora</taxon>
        <taxon>Intramacronucleata</taxon>
        <taxon>Oligohymenophorea</taxon>
        <taxon>Peniculida</taxon>
        <taxon>Parameciidae</taxon>
        <taxon>Paramecium</taxon>
    </lineage>
</organism>
<comment type="caution">
    <text evidence="2">The sequence shown here is derived from an EMBL/GenBank/DDBJ whole genome shotgun (WGS) entry which is preliminary data.</text>
</comment>
<evidence type="ECO:0000313" key="3">
    <source>
        <dbReference type="Proteomes" id="UP000688137"/>
    </source>
</evidence>
<proteinExistence type="predicted"/>
<keyword evidence="3" id="KW-1185">Reference proteome</keyword>
<evidence type="ECO:0000313" key="2">
    <source>
        <dbReference type="EMBL" id="CAD8082140.1"/>
    </source>
</evidence>
<sequence length="65" mass="8130">MAYEWFMSIDLLRFIHLEYQKNCNKKYDKAKEKCRQLEDELKKTRNLNEILFKKNQENEFQIVNK</sequence>
<dbReference type="AlphaFoldDB" id="A0A8S1MPH5"/>
<reference evidence="2" key="1">
    <citation type="submission" date="2021-01" db="EMBL/GenBank/DDBJ databases">
        <authorList>
            <consortium name="Genoscope - CEA"/>
            <person name="William W."/>
        </authorList>
    </citation>
    <scope>NUCLEOTIDE SEQUENCE</scope>
</reference>
<dbReference type="Proteomes" id="UP000688137">
    <property type="component" value="Unassembled WGS sequence"/>
</dbReference>
<name>A0A8S1MPH5_PARPR</name>
<keyword evidence="1" id="KW-0175">Coiled coil</keyword>
<evidence type="ECO:0000256" key="1">
    <source>
        <dbReference type="SAM" id="Coils"/>
    </source>
</evidence>